<accession>A0ABP9ZQ27</accession>
<evidence type="ECO:0000259" key="1">
    <source>
        <dbReference type="Pfam" id="PF04230"/>
    </source>
</evidence>
<dbReference type="RefSeq" id="WP_353388196.1">
    <property type="nucleotide sequence ID" value="NZ_BAABWD010000002.1"/>
</dbReference>
<reference evidence="2 3" key="1">
    <citation type="submission" date="2024-04" db="EMBL/GenBank/DDBJ databases">
        <title>Draft genome sequence of Halopseudomonas sabulinigri NBRC 116187.</title>
        <authorList>
            <person name="Miyakawa T."/>
            <person name="Kusuya Y."/>
            <person name="Miura T."/>
        </authorList>
    </citation>
    <scope>NUCLEOTIDE SEQUENCE [LARGE SCALE GENOMIC DNA]</scope>
    <source>
        <strain evidence="2 3">4NH20-0042</strain>
    </source>
</reference>
<evidence type="ECO:0000313" key="2">
    <source>
        <dbReference type="EMBL" id="GAA6131558.1"/>
    </source>
</evidence>
<organism evidence="2 3">
    <name type="scientific">Halopseudomonas sabulinigri</name>
    <dbReference type="NCBI Taxonomy" id="472181"/>
    <lineage>
        <taxon>Bacteria</taxon>
        <taxon>Pseudomonadati</taxon>
        <taxon>Pseudomonadota</taxon>
        <taxon>Gammaproteobacteria</taxon>
        <taxon>Pseudomonadales</taxon>
        <taxon>Pseudomonadaceae</taxon>
        <taxon>Halopseudomonas</taxon>
    </lineage>
</organism>
<proteinExistence type="predicted"/>
<evidence type="ECO:0000313" key="3">
    <source>
        <dbReference type="Proteomes" id="UP001486808"/>
    </source>
</evidence>
<gene>
    <name evidence="2" type="ORF">NBRC116187_19180</name>
</gene>
<sequence>MKTIEIKGIGIPNKGAELMLAAILEALHNSKEEIRFVVEPNSSYMSRSKYCLYQKASLTIKNKTYDLSKLFQVIPKKLRLKYGIIVDSEIDVILDASGFAYGDQWGYQKAEQRLANRIGAWKKRGKKVILMPQAFGPFNDSRLRSAALKILENADLVFARDKVSLKSLDEILPGKAVLSPDFTNAITPPPPNHFDLSGYYSRPCFIPNSKMVSMGESDRNSYTRLFADAINLLKEKGHSPYLLIHEGEGDIKLAQEISQLSQDTEILILESPIDIKYIIGRSLVLVSSRFHGLVSGLSQGVPCIATGWSHKYKELMADYEMSHLSIQSKDAEHFLSSVLSISESRENQKLREILLAHAKSEKEKTYAMWEKVKSLIIKA</sequence>
<keyword evidence="3" id="KW-1185">Reference proteome</keyword>
<dbReference type="InterPro" id="IPR007345">
    <property type="entry name" value="Polysacch_pyruvyl_Trfase"/>
</dbReference>
<comment type="caution">
    <text evidence="2">The sequence shown here is derived from an EMBL/GenBank/DDBJ whole genome shotgun (WGS) entry which is preliminary data.</text>
</comment>
<feature type="domain" description="Polysaccharide pyruvyl transferase" evidence="1">
    <location>
        <begin position="13"/>
        <end position="310"/>
    </location>
</feature>
<dbReference type="Proteomes" id="UP001486808">
    <property type="component" value="Unassembled WGS sequence"/>
</dbReference>
<name>A0ABP9ZQ27_9GAMM</name>
<dbReference type="PANTHER" id="PTHR36836">
    <property type="entry name" value="COLANIC ACID BIOSYNTHESIS PROTEIN WCAK"/>
    <property type="match status" value="1"/>
</dbReference>
<dbReference type="PANTHER" id="PTHR36836:SF1">
    <property type="entry name" value="COLANIC ACID BIOSYNTHESIS PROTEIN WCAK"/>
    <property type="match status" value="1"/>
</dbReference>
<protein>
    <recommendedName>
        <fullName evidence="1">Polysaccharide pyruvyl transferase domain-containing protein</fullName>
    </recommendedName>
</protein>
<dbReference type="EMBL" id="BAABWD010000002">
    <property type="protein sequence ID" value="GAA6131558.1"/>
    <property type="molecule type" value="Genomic_DNA"/>
</dbReference>
<dbReference type="Pfam" id="PF04230">
    <property type="entry name" value="PS_pyruv_trans"/>
    <property type="match status" value="1"/>
</dbReference>